<dbReference type="EMBL" id="CACTIH010007260">
    <property type="protein sequence ID" value="CAA3006366.1"/>
    <property type="molecule type" value="Genomic_DNA"/>
</dbReference>
<dbReference type="GO" id="GO:0005737">
    <property type="term" value="C:cytoplasm"/>
    <property type="evidence" value="ECO:0007669"/>
    <property type="project" value="UniProtKB-SubCell"/>
</dbReference>
<protein>
    <recommendedName>
        <fullName evidence="8">Protein-L-isoaspartate O-methyltransferase</fullName>
        <ecNumber evidence="8">2.1.1.77</ecNumber>
    </recommendedName>
</protein>
<dbReference type="GO" id="GO:0032259">
    <property type="term" value="P:methylation"/>
    <property type="evidence" value="ECO:0007669"/>
    <property type="project" value="UniProtKB-KW"/>
</dbReference>
<comment type="similarity">
    <text evidence="2 8">Belongs to the methyltransferase superfamily. L-isoaspartyl/D-aspartyl protein methyltransferase family.</text>
</comment>
<accession>A0A8S0TNE6</accession>
<evidence type="ECO:0000256" key="3">
    <source>
        <dbReference type="ARBA" id="ARBA00022490"/>
    </source>
</evidence>
<evidence type="ECO:0000256" key="7">
    <source>
        <dbReference type="ARBA" id="ARBA00029295"/>
    </source>
</evidence>
<evidence type="ECO:0000256" key="4">
    <source>
        <dbReference type="ARBA" id="ARBA00022603"/>
    </source>
</evidence>
<keyword evidence="10" id="KW-1185">Reference proteome</keyword>
<evidence type="ECO:0000256" key="6">
    <source>
        <dbReference type="ARBA" id="ARBA00022691"/>
    </source>
</evidence>
<keyword evidence="6 8" id="KW-0949">S-adenosyl-L-methionine</keyword>
<dbReference type="PROSITE" id="PS01279">
    <property type="entry name" value="PCMT"/>
    <property type="match status" value="1"/>
</dbReference>
<dbReference type="PANTHER" id="PTHR11579">
    <property type="entry name" value="PROTEIN-L-ISOASPARTATE O-METHYLTRANSFERASE"/>
    <property type="match status" value="1"/>
</dbReference>
<dbReference type="OrthoDB" id="73890at2759"/>
<evidence type="ECO:0000313" key="10">
    <source>
        <dbReference type="Proteomes" id="UP000594638"/>
    </source>
</evidence>
<comment type="catalytic activity">
    <reaction evidence="7 8">
        <text>[protein]-L-isoaspartate + S-adenosyl-L-methionine = [protein]-L-isoaspartate alpha-methyl ester + S-adenosyl-L-homocysteine</text>
        <dbReference type="Rhea" id="RHEA:12705"/>
        <dbReference type="Rhea" id="RHEA-COMP:12143"/>
        <dbReference type="Rhea" id="RHEA-COMP:12144"/>
        <dbReference type="ChEBI" id="CHEBI:57856"/>
        <dbReference type="ChEBI" id="CHEBI:59789"/>
        <dbReference type="ChEBI" id="CHEBI:90596"/>
        <dbReference type="ChEBI" id="CHEBI:90598"/>
        <dbReference type="EC" id="2.1.1.77"/>
    </reaction>
</comment>
<dbReference type="AlphaFoldDB" id="A0A8S0TNE6"/>
<dbReference type="GO" id="GO:0004719">
    <property type="term" value="F:protein-L-isoaspartate (D-aspartate) O-methyltransferase activity"/>
    <property type="evidence" value="ECO:0007669"/>
    <property type="project" value="UniProtKB-UniRule"/>
</dbReference>
<dbReference type="EC" id="2.1.1.77" evidence="8"/>
<sequence>MVQSGNKIIKDPRVEQAMLKVDRAHYCPSNNPYQDSPHGIGYNATISAPHMHAYALEALCDRLVEGARVLDVGSGSGYLTACFAHLVGPTGRVYGVEHIKELVDMSLSNLKRDCPELLETGRVTILRADGRAGLKENGPYDAIHVGAAADGIPEMLIDQLKEGGRMVIPVKRGADQMFESIDKLPGGQVKRTDLLRVIYVPLTDALAQLGS</sequence>
<evidence type="ECO:0000256" key="1">
    <source>
        <dbReference type="ARBA" id="ARBA00004496"/>
    </source>
</evidence>
<keyword evidence="4 8" id="KW-0489">Methyltransferase</keyword>
<dbReference type="Proteomes" id="UP000594638">
    <property type="component" value="Unassembled WGS sequence"/>
</dbReference>
<dbReference type="PANTHER" id="PTHR11579:SF0">
    <property type="entry name" value="PROTEIN-L-ISOASPARTATE(D-ASPARTATE) O-METHYLTRANSFERASE"/>
    <property type="match status" value="1"/>
</dbReference>
<gene>
    <name evidence="9" type="ORF">OLEA9_A044006</name>
</gene>
<comment type="subcellular location">
    <subcellularLocation>
        <location evidence="1">Cytoplasm</location>
    </subcellularLocation>
</comment>
<keyword evidence="5 8" id="KW-0808">Transferase</keyword>
<dbReference type="InterPro" id="IPR000682">
    <property type="entry name" value="PCMT"/>
</dbReference>
<proteinExistence type="inferred from homology"/>
<evidence type="ECO:0000256" key="8">
    <source>
        <dbReference type="RuleBase" id="RU003802"/>
    </source>
</evidence>
<dbReference type="SUPFAM" id="SSF53335">
    <property type="entry name" value="S-adenosyl-L-methionine-dependent methyltransferases"/>
    <property type="match status" value="1"/>
</dbReference>
<organism evidence="9 10">
    <name type="scientific">Olea europaea subsp. europaea</name>
    <dbReference type="NCBI Taxonomy" id="158383"/>
    <lineage>
        <taxon>Eukaryota</taxon>
        <taxon>Viridiplantae</taxon>
        <taxon>Streptophyta</taxon>
        <taxon>Embryophyta</taxon>
        <taxon>Tracheophyta</taxon>
        <taxon>Spermatophyta</taxon>
        <taxon>Magnoliopsida</taxon>
        <taxon>eudicotyledons</taxon>
        <taxon>Gunneridae</taxon>
        <taxon>Pentapetalae</taxon>
        <taxon>asterids</taxon>
        <taxon>lamiids</taxon>
        <taxon>Lamiales</taxon>
        <taxon>Oleaceae</taxon>
        <taxon>Oleeae</taxon>
        <taxon>Olea</taxon>
    </lineage>
</organism>
<evidence type="ECO:0000256" key="2">
    <source>
        <dbReference type="ARBA" id="ARBA00005369"/>
    </source>
</evidence>
<dbReference type="NCBIfam" id="TIGR00080">
    <property type="entry name" value="pimt"/>
    <property type="match status" value="1"/>
</dbReference>
<dbReference type="FunFam" id="3.40.50.150:FF:000027">
    <property type="entry name" value="Protein-L-isoaspartate O-methyltransferase"/>
    <property type="match status" value="1"/>
</dbReference>
<name>A0A8S0TNE6_OLEEU</name>
<keyword evidence="3" id="KW-0963">Cytoplasm</keyword>
<reference evidence="9 10" key="1">
    <citation type="submission" date="2019-12" db="EMBL/GenBank/DDBJ databases">
        <authorList>
            <person name="Alioto T."/>
            <person name="Alioto T."/>
            <person name="Gomez Garrido J."/>
        </authorList>
    </citation>
    <scope>NUCLEOTIDE SEQUENCE [LARGE SCALE GENOMIC DNA]</scope>
</reference>
<evidence type="ECO:0000256" key="5">
    <source>
        <dbReference type="ARBA" id="ARBA00022679"/>
    </source>
</evidence>
<dbReference type="Pfam" id="PF01135">
    <property type="entry name" value="PCMT"/>
    <property type="match status" value="1"/>
</dbReference>
<comment type="caution">
    <text evidence="9">The sequence shown here is derived from an EMBL/GenBank/DDBJ whole genome shotgun (WGS) entry which is preliminary data.</text>
</comment>
<evidence type="ECO:0000313" key="9">
    <source>
        <dbReference type="EMBL" id="CAA3006366.1"/>
    </source>
</evidence>
<dbReference type="GO" id="GO:0030091">
    <property type="term" value="P:protein repair"/>
    <property type="evidence" value="ECO:0007669"/>
    <property type="project" value="UniProtKB-ARBA"/>
</dbReference>
<dbReference type="InterPro" id="IPR029063">
    <property type="entry name" value="SAM-dependent_MTases_sf"/>
</dbReference>
<dbReference type="Gene3D" id="3.40.50.150">
    <property type="entry name" value="Vaccinia Virus protein VP39"/>
    <property type="match status" value="1"/>
</dbReference>
<dbReference type="CDD" id="cd02440">
    <property type="entry name" value="AdoMet_MTases"/>
    <property type="match status" value="1"/>
</dbReference>
<dbReference type="Gramene" id="OE9A044006T1">
    <property type="protein sequence ID" value="OE9A044006C1"/>
    <property type="gene ID" value="OE9A044006"/>
</dbReference>